<reference evidence="8" key="1">
    <citation type="submission" date="2020-03" db="EMBL/GenBank/DDBJ databases">
        <title>Transcriptomic Profiling of the Digestive Tract of the Rat Flea, Xenopsylla cheopis, Following Blood Feeding and Infection with Yersinia pestis.</title>
        <authorList>
            <person name="Bland D.M."/>
            <person name="Martens C.A."/>
            <person name="Virtaneva K."/>
            <person name="Kanakabandi K."/>
            <person name="Long D."/>
            <person name="Rosenke R."/>
            <person name="Saturday G.A."/>
            <person name="Hoyt F.H."/>
            <person name="Bruno D.P."/>
            <person name="Ribeiro J.M.C."/>
            <person name="Hinnebusch J."/>
        </authorList>
    </citation>
    <scope>NUCLEOTIDE SEQUENCE</scope>
</reference>
<keyword evidence="1" id="KW-0031">Aminopeptidase</keyword>
<evidence type="ECO:0000256" key="6">
    <source>
        <dbReference type="ARBA" id="ARBA00034908"/>
    </source>
</evidence>
<evidence type="ECO:0000256" key="7">
    <source>
        <dbReference type="ARBA" id="ARBA00049041"/>
    </source>
</evidence>
<evidence type="ECO:0000313" key="8">
    <source>
        <dbReference type="EMBL" id="NOV44018.1"/>
    </source>
</evidence>
<dbReference type="PANTHER" id="PTHR28631:SF1">
    <property type="entry name" value="ACTIN MATURATION PROTEASE"/>
    <property type="match status" value="1"/>
</dbReference>
<evidence type="ECO:0000256" key="4">
    <source>
        <dbReference type="ARBA" id="ARBA00034725"/>
    </source>
</evidence>
<proteinExistence type="inferred from homology"/>
<dbReference type="PANTHER" id="PTHR28631">
    <property type="entry name" value="UPF0692 PROTEIN C19ORF54"/>
    <property type="match status" value="1"/>
</dbReference>
<dbReference type="EMBL" id="GIIL01000292">
    <property type="protein sequence ID" value="NOV44018.1"/>
    <property type="molecule type" value="Transcribed_RNA"/>
</dbReference>
<keyword evidence="2" id="KW-0645">Protease</keyword>
<dbReference type="Pfam" id="PF21646">
    <property type="entry name" value="ACTMAP-like_C"/>
    <property type="match status" value="1"/>
</dbReference>
<evidence type="ECO:0000256" key="1">
    <source>
        <dbReference type="ARBA" id="ARBA00022438"/>
    </source>
</evidence>
<name>A0A6M2DFW1_XENCH</name>
<keyword evidence="3" id="KW-0378">Hydrolase</keyword>
<accession>A0A6M2DFW1</accession>
<organism evidence="8">
    <name type="scientific">Xenopsylla cheopis</name>
    <name type="common">Oriental rat flea</name>
    <name type="synonym">Pulex cheopis</name>
    <dbReference type="NCBI Taxonomy" id="163159"/>
    <lineage>
        <taxon>Eukaryota</taxon>
        <taxon>Metazoa</taxon>
        <taxon>Ecdysozoa</taxon>
        <taxon>Arthropoda</taxon>
        <taxon>Hexapoda</taxon>
        <taxon>Insecta</taxon>
        <taxon>Pterygota</taxon>
        <taxon>Neoptera</taxon>
        <taxon>Endopterygota</taxon>
        <taxon>Siphonaptera</taxon>
        <taxon>Pulicidae</taxon>
        <taxon>Xenopsyllinae</taxon>
        <taxon>Xenopsylla</taxon>
    </lineage>
</organism>
<dbReference type="InterPro" id="IPR040043">
    <property type="entry name" value="ACTMAP"/>
</dbReference>
<evidence type="ECO:0000256" key="3">
    <source>
        <dbReference type="ARBA" id="ARBA00022801"/>
    </source>
</evidence>
<dbReference type="GO" id="GO:0006508">
    <property type="term" value="P:proteolysis"/>
    <property type="evidence" value="ECO:0007669"/>
    <property type="project" value="UniProtKB-KW"/>
</dbReference>
<evidence type="ECO:0000256" key="5">
    <source>
        <dbReference type="ARBA" id="ARBA00034848"/>
    </source>
</evidence>
<sequence length="262" mass="29351">MSISATPIAPPMPDLIQQTPKTLQDFENTAQVIDSCIWASKYPELQWTCSIHKISIDDPPIKCTYRQFRPLKQKGPTCGLVALSMLLNNDVKVEDLLKQANDKKYSINGEMFSVDYLLDLLDTNKTSDLKTWLHEGCLETVDVIEFLLNGGAMLVPYDAWYNHAPCKANGNKAHWALICGIIIPRGQMARVLAWHGKSQRLAIWELSDLSSSNSNLNEFSPTRERDDKDYILPEGGLAGETGLCGRCIMISGFKENAIKIFE</sequence>
<comment type="similarity">
    <text evidence="4">Belongs to the ACTMAP family.</text>
</comment>
<dbReference type="GO" id="GO:0004177">
    <property type="term" value="F:aminopeptidase activity"/>
    <property type="evidence" value="ECO:0007669"/>
    <property type="project" value="UniProtKB-KW"/>
</dbReference>
<evidence type="ECO:0000256" key="2">
    <source>
        <dbReference type="ARBA" id="ARBA00022670"/>
    </source>
</evidence>
<dbReference type="AlphaFoldDB" id="A0A6M2DFW1"/>
<protein>
    <recommendedName>
        <fullName evidence="5">Actin maturation protease</fullName>
    </recommendedName>
    <alternativeName>
        <fullName evidence="6">Actin aminopeptidase ACTMAP</fullName>
    </alternativeName>
</protein>
<comment type="catalytic activity">
    <reaction evidence="7">
        <text>N-terminal N(alpha)-acetyl-L-cysteinyl-L-aspartyl-[protein] + H2O = N-terminal L-aspartyl-[protein] + N-acetyl-L-cysteine</text>
        <dbReference type="Rhea" id="RHEA:74579"/>
        <dbReference type="Rhea" id="RHEA-COMP:12669"/>
        <dbReference type="Rhea" id="RHEA-COMP:18395"/>
        <dbReference type="ChEBI" id="CHEBI:15377"/>
        <dbReference type="ChEBI" id="CHEBI:64720"/>
        <dbReference type="ChEBI" id="CHEBI:78236"/>
        <dbReference type="ChEBI" id="CHEBI:193599"/>
    </reaction>
    <physiologicalReaction direction="left-to-right" evidence="7">
        <dbReference type="Rhea" id="RHEA:74580"/>
    </physiologicalReaction>
</comment>